<name>A0A7W4QA32_9GAMM</name>
<dbReference type="AlphaFoldDB" id="A0A7W4QA32"/>
<organism evidence="2 3">
    <name type="scientific">Aquipseudomonas ullengensis</name>
    <dbReference type="NCBI Taxonomy" id="2759166"/>
    <lineage>
        <taxon>Bacteria</taxon>
        <taxon>Pseudomonadati</taxon>
        <taxon>Pseudomonadota</taxon>
        <taxon>Gammaproteobacteria</taxon>
        <taxon>Pseudomonadales</taxon>
        <taxon>Pseudomonadaceae</taxon>
        <taxon>Aquipseudomonas</taxon>
    </lineage>
</organism>
<dbReference type="EMBL" id="JACJUD010000003">
    <property type="protein sequence ID" value="MBB2495407.1"/>
    <property type="molecule type" value="Genomic_DNA"/>
</dbReference>
<keyword evidence="3" id="KW-1185">Reference proteome</keyword>
<gene>
    <name evidence="2" type="ORF">H3H51_10285</name>
</gene>
<evidence type="ECO:0000313" key="3">
    <source>
        <dbReference type="Proteomes" id="UP000542720"/>
    </source>
</evidence>
<dbReference type="Proteomes" id="UP000542720">
    <property type="component" value="Unassembled WGS sequence"/>
</dbReference>
<sequence length="158" mass="16775">MNNHKQRGIVLVVSLLLLLILTLIAITAANQSSLQLRISSNSQEQNAAFQAAESGLIKWTESYFQSTSYSMPSATFAPTMDLTAGPVTAVSNGSPRETFSILAISNPKTCSGQGMRPGSIELYCFEVQSTGQACDNDGNCTATAVHRQGGQRRGATSL</sequence>
<protein>
    <recommendedName>
        <fullName evidence="1">Type 4 fimbrial biogenesis protein PilX N-terminal domain-containing protein</fullName>
    </recommendedName>
</protein>
<dbReference type="Pfam" id="PF14341">
    <property type="entry name" value="PilX_N"/>
    <property type="match status" value="1"/>
</dbReference>
<reference evidence="2 3" key="1">
    <citation type="submission" date="2020-08" db="EMBL/GenBank/DDBJ databases">
        <authorList>
            <person name="Kim C.M."/>
        </authorList>
    </citation>
    <scope>NUCLEOTIDE SEQUENCE [LARGE SCALE GENOMIC DNA]</scope>
    <source>
        <strain evidence="2 3">UL070</strain>
    </source>
</reference>
<evidence type="ECO:0000313" key="2">
    <source>
        <dbReference type="EMBL" id="MBB2495407.1"/>
    </source>
</evidence>
<accession>A0A7W4QA32</accession>
<evidence type="ECO:0000259" key="1">
    <source>
        <dbReference type="Pfam" id="PF14341"/>
    </source>
</evidence>
<proteinExistence type="predicted"/>
<feature type="domain" description="Type 4 fimbrial biogenesis protein PilX N-terminal" evidence="1">
    <location>
        <begin position="7"/>
        <end position="56"/>
    </location>
</feature>
<comment type="caution">
    <text evidence="2">The sequence shown here is derived from an EMBL/GenBank/DDBJ whole genome shotgun (WGS) entry which is preliminary data.</text>
</comment>
<dbReference type="RefSeq" id="WP_183088956.1">
    <property type="nucleotide sequence ID" value="NZ_JACJUD010000003.1"/>
</dbReference>
<dbReference type="InterPro" id="IPR025746">
    <property type="entry name" value="PilX_N_dom"/>
</dbReference>